<dbReference type="CDD" id="cd00064">
    <property type="entry name" value="FU"/>
    <property type="match status" value="1"/>
</dbReference>
<feature type="domain" description="Fibronectin type-III" evidence="25">
    <location>
        <begin position="819"/>
        <end position="913"/>
    </location>
</feature>
<comment type="catalytic activity">
    <reaction evidence="18 22">
        <text>L-tyrosyl-[protein] + ATP = O-phospho-L-tyrosyl-[protein] + ADP + H(+)</text>
        <dbReference type="Rhea" id="RHEA:10596"/>
        <dbReference type="Rhea" id="RHEA-COMP:10136"/>
        <dbReference type="Rhea" id="RHEA-COMP:20101"/>
        <dbReference type="ChEBI" id="CHEBI:15378"/>
        <dbReference type="ChEBI" id="CHEBI:30616"/>
        <dbReference type="ChEBI" id="CHEBI:46858"/>
        <dbReference type="ChEBI" id="CHEBI:61978"/>
        <dbReference type="ChEBI" id="CHEBI:456216"/>
        <dbReference type="EC" id="2.7.10.1"/>
    </reaction>
</comment>
<dbReference type="Gene3D" id="2.60.40.10">
    <property type="entry name" value="Immunoglobulins"/>
    <property type="match status" value="3"/>
</dbReference>
<keyword evidence="4" id="KW-0808">Transferase</keyword>
<dbReference type="Ensembl" id="ENSSORT00005011659.1">
    <property type="protein sequence ID" value="ENSSORP00005011280.1"/>
    <property type="gene ID" value="ENSSORG00005004350.1"/>
</dbReference>
<dbReference type="PROSITE" id="PS50011">
    <property type="entry name" value="PROTEIN_KINASE_DOM"/>
    <property type="match status" value="1"/>
</dbReference>
<dbReference type="Proteomes" id="UP000472271">
    <property type="component" value="Chromosome 3"/>
</dbReference>
<keyword evidence="10" id="KW-0418">Kinase</keyword>
<feature type="binding site" evidence="20">
    <location>
        <position position="1120"/>
    </location>
    <ligand>
        <name>ATP</name>
        <dbReference type="ChEBI" id="CHEBI:30616"/>
    </ligand>
</feature>
<evidence type="ECO:0000259" key="25">
    <source>
        <dbReference type="PROSITE" id="PS50853"/>
    </source>
</evidence>
<dbReference type="InterPro" id="IPR011009">
    <property type="entry name" value="Kinase-like_dom_sf"/>
</dbReference>
<dbReference type="GO" id="GO:0005009">
    <property type="term" value="F:insulin receptor activity"/>
    <property type="evidence" value="ECO:0007669"/>
    <property type="project" value="TreeGrafter"/>
</dbReference>
<evidence type="ECO:0000256" key="23">
    <source>
        <dbReference type="SAM" id="MobiDB-lite"/>
    </source>
</evidence>
<dbReference type="InterPro" id="IPR050122">
    <property type="entry name" value="RTK"/>
</dbReference>
<dbReference type="GO" id="GO:0042593">
    <property type="term" value="P:glucose homeostasis"/>
    <property type="evidence" value="ECO:0007669"/>
    <property type="project" value="TreeGrafter"/>
</dbReference>
<feature type="compositionally biased region" description="Polar residues" evidence="23">
    <location>
        <begin position="738"/>
        <end position="758"/>
    </location>
</feature>
<dbReference type="InterPro" id="IPR009030">
    <property type="entry name" value="Growth_fac_rcpt_cys_sf"/>
</dbReference>
<dbReference type="PANTHER" id="PTHR24416">
    <property type="entry name" value="TYROSINE-PROTEIN KINASE RECEPTOR"/>
    <property type="match status" value="1"/>
</dbReference>
<evidence type="ECO:0000259" key="26">
    <source>
        <dbReference type="PROSITE" id="PS51379"/>
    </source>
</evidence>
<evidence type="ECO:0000256" key="18">
    <source>
        <dbReference type="ARBA" id="ARBA00051243"/>
    </source>
</evidence>
<dbReference type="GO" id="GO:0030424">
    <property type="term" value="C:axon"/>
    <property type="evidence" value="ECO:0007669"/>
    <property type="project" value="TreeGrafter"/>
</dbReference>
<dbReference type="InterPro" id="IPR013783">
    <property type="entry name" value="Ig-like_fold"/>
</dbReference>
<evidence type="ECO:0000256" key="12">
    <source>
        <dbReference type="ARBA" id="ARBA00022989"/>
    </source>
</evidence>
<evidence type="ECO:0000256" key="9">
    <source>
        <dbReference type="ARBA" id="ARBA00022741"/>
    </source>
</evidence>
<keyword evidence="14" id="KW-0829">Tyrosine-protein kinase</keyword>
<sequence>MLGLSSCLRPATAEICGPGIDIGNDISEFKSLENCTVVEGYLQILLIGDKNNNNINQEVFRSLSFPKLTMITDYLLLFRVSGLDSLSTLFPNLTVIRGRNLFYNYALVIFEMTSLKDIGLYNLRNITRGAIRIEKNPELCYLDSIDWSLIMDAEVNNFIAGNKQSKECSDVCPGIMENQPQCKKDVFNNNYQYRCWNSNHCQKECPEKCPRRVCTEDGECCHPQCLGSCTVPNNDTACAACVHYFHQGRCVPDCPPGTYKFEGWRCISAELCSKVNPPDADSHIIHGGECMSECPSGYTRTAPNSMFCTACDGLCDKVCEEKVIDSMDAAQSLKGCTVIKGNLHINIRRGHNMVAELESFTGLIQRVTGYVRIRHSHTLSSLAFLRSLRYIDGEELLDDLYAFSAFDNQQLQYLWDWKQHNLTIKTGKLYFRANPKLCMSEVRKMWEKTGIQGRFAETDFRNNGDRASCESTILKFKSNSTSSTRIKLTWQRYRPPDYRDLISFIVYYKEAPFQNITEFEGQDGCGSNSWNMVDVELRQDKDLDPGVLLSGLKPWTQYAIFVKAITLMVEDKHMPSAKSKVVYIRTSPSAPSMPKDVRAYSNSSTQLVVRWSPPVSPNGNQTYYLVRWQQQAEDRELYQHNYCSKELKIPIRIAATGVGDQEEDTKPTKPDPDGAEKGPCCPCPKSVEDLEAEAADASYRKVFENFLHNSIFTPRPPDRRRRDLFGVANSTHPRRNQPHTNSSTIPPLQAGGNSSNVDQEPAEREFEFIEQAVTERELQISGLKPFTVYRIDIHACNRQVQRCSAAEFVFSRTKPAEKADDIPGLVTWEGHENWVFLRWPEPPHPNGLILMYEIKFKLATEKHECVSGQMYQTQRGVRLSNLSPGNYSVRVRATSLAGNGSWTHMVDLYVAERKIHVAVDCVFLVSGYVVCWNSDRLGNGVLYASVNPEYFSAAEMYVPDEWEVAREKISLSRELGQGSFGMVYEGIAKGVVKDEPETRVAIKTVNESASMRERIEFLNEASVMKEFNCHHVVRLLGVVSQGQPTLVIMELMTRGDLKSYLRSLRPKEVLLSLPPLKKMLQMAGQIADGMAYLNANKFVHRDLAARNCMVAEDFTVKIGDFGMTRDIYETDYYRKGGKGLLPVRWMSPESLKDGVFTTNSDVWSFGVVLWEIATLAEQPYQGLSNEQVLRFVMEGGLLEKPQNCPDMLFELMRMCWQYNPKMRPAFVEIISSVKDELEPSFREVSFFYSADNKPADAPQLHLDDANNMTDVPLDPTSSTQSQQTPAPQQQTPPSPSGQRAVGAGLGTGSGVAMRPSLDELPPYAHMNGGRKNERAMPLPQSSAC</sequence>
<dbReference type="Gene3D" id="3.80.20.20">
    <property type="entry name" value="Receptor L-domain"/>
    <property type="match status" value="2"/>
</dbReference>
<dbReference type="GO" id="GO:0043548">
    <property type="term" value="F:phosphatidylinositol 3-kinase binding"/>
    <property type="evidence" value="ECO:0007669"/>
    <property type="project" value="InterPro"/>
</dbReference>
<dbReference type="SMART" id="SM00261">
    <property type="entry name" value="FU"/>
    <property type="match status" value="1"/>
</dbReference>
<feature type="binding site" evidence="20 21">
    <location>
        <position position="1003"/>
    </location>
    <ligand>
        <name>ATP</name>
        <dbReference type="ChEBI" id="CHEBI:30616"/>
    </ligand>
</feature>
<evidence type="ECO:0000256" key="15">
    <source>
        <dbReference type="ARBA" id="ARBA00023157"/>
    </source>
</evidence>
<proteinExistence type="inferred from homology"/>
<comment type="similarity">
    <text evidence="22">Belongs to the protein kinase superfamily. Tyr protein kinase family. Insulin receptor subfamily.</text>
</comment>
<keyword evidence="11 20" id="KW-0067">ATP-binding</keyword>
<comment type="subcellular location">
    <subcellularLocation>
        <location evidence="1">Cell membrane</location>
        <topology evidence="1">Single-pass type I membrane protein</topology>
    </subcellularLocation>
</comment>
<keyword evidence="13" id="KW-0472">Membrane</keyword>
<dbReference type="InterPro" id="IPR002011">
    <property type="entry name" value="Tyr_kinase_rcpt_2_CS"/>
</dbReference>
<evidence type="ECO:0000256" key="17">
    <source>
        <dbReference type="ARBA" id="ARBA00023180"/>
    </source>
</evidence>
<dbReference type="SMART" id="SM00219">
    <property type="entry name" value="TyrKc"/>
    <property type="match status" value="1"/>
</dbReference>
<evidence type="ECO:0000256" key="21">
    <source>
        <dbReference type="PROSITE-ProRule" id="PRU10141"/>
    </source>
</evidence>
<name>A0A672Z3A1_9TELE</name>
<keyword evidence="15" id="KW-1015">Disulfide bond</keyword>
<dbReference type="CDD" id="cd00063">
    <property type="entry name" value="FN3"/>
    <property type="match status" value="3"/>
</dbReference>
<protein>
    <recommendedName>
        <fullName evidence="22">Tyrosine-protein kinase receptor</fullName>
        <ecNumber evidence="22">2.7.10.1</ecNumber>
    </recommendedName>
</protein>
<feature type="binding site" evidence="20">
    <location>
        <begin position="1106"/>
        <end position="1107"/>
    </location>
    <ligand>
        <name>ATP</name>
        <dbReference type="ChEBI" id="CHEBI:30616"/>
    </ligand>
</feature>
<evidence type="ECO:0000313" key="27">
    <source>
        <dbReference type="Ensembl" id="ENSSORP00005011280.1"/>
    </source>
</evidence>
<evidence type="ECO:0000256" key="6">
    <source>
        <dbReference type="ARBA" id="ARBA00022692"/>
    </source>
</evidence>
<feature type="domain" description="Protein kinase" evidence="24">
    <location>
        <begin position="969"/>
        <end position="1241"/>
    </location>
</feature>
<evidence type="ECO:0000313" key="28">
    <source>
        <dbReference type="Proteomes" id="UP000472271"/>
    </source>
</evidence>
<dbReference type="InterPro" id="IPR017441">
    <property type="entry name" value="Protein_kinase_ATP_BS"/>
</dbReference>
<dbReference type="InterPro" id="IPR001245">
    <property type="entry name" value="Ser-Thr/Tyr_kinase_cat_dom"/>
</dbReference>
<evidence type="ECO:0000256" key="14">
    <source>
        <dbReference type="ARBA" id="ARBA00023137"/>
    </source>
</evidence>
<dbReference type="FunFam" id="3.80.20.20:FF:000002">
    <property type="entry name" value="Tyrosine-protein kinase receptor"/>
    <property type="match status" value="1"/>
</dbReference>
<keyword evidence="7" id="KW-0732">Signal</keyword>
<keyword evidence="9 20" id="KW-0547">Nucleotide-binding</keyword>
<dbReference type="PROSITE" id="PS50853">
    <property type="entry name" value="FN3"/>
    <property type="match status" value="2"/>
</dbReference>
<keyword evidence="12" id="KW-1133">Transmembrane helix</keyword>
<dbReference type="InterPro" id="IPR017896">
    <property type="entry name" value="4Fe4S_Fe-S-bd"/>
</dbReference>
<keyword evidence="8" id="KW-0677">Repeat</keyword>
<evidence type="ECO:0000256" key="19">
    <source>
        <dbReference type="PIRSR" id="PIRSR000620-1"/>
    </source>
</evidence>
<feature type="binding site" evidence="20">
    <location>
        <position position="979"/>
    </location>
    <ligand>
        <name>ATP</name>
        <dbReference type="ChEBI" id="CHEBI:30616"/>
    </ligand>
</feature>
<dbReference type="Pfam" id="PF00757">
    <property type="entry name" value="Furin-like"/>
    <property type="match status" value="1"/>
</dbReference>
<dbReference type="FunFam" id="2.60.40.10:FF:000108">
    <property type="entry name" value="Tyrosine-protein kinase receptor"/>
    <property type="match status" value="1"/>
</dbReference>
<dbReference type="SMART" id="SM00060">
    <property type="entry name" value="FN3"/>
    <property type="match status" value="3"/>
</dbReference>
<evidence type="ECO:0000256" key="4">
    <source>
        <dbReference type="ARBA" id="ARBA00022679"/>
    </source>
</evidence>
<dbReference type="SUPFAM" id="SSF52058">
    <property type="entry name" value="L domain-like"/>
    <property type="match status" value="2"/>
</dbReference>
<dbReference type="SUPFAM" id="SSF56112">
    <property type="entry name" value="Protein kinase-like (PK-like)"/>
    <property type="match status" value="1"/>
</dbReference>
<feature type="domain" description="4Fe-4S ferredoxin-type" evidence="26">
    <location>
        <begin position="299"/>
        <end position="330"/>
    </location>
</feature>
<dbReference type="InterPro" id="IPR016246">
    <property type="entry name" value="Tyr_kinase_insulin-like_rcpt"/>
</dbReference>
<evidence type="ECO:0000256" key="1">
    <source>
        <dbReference type="ARBA" id="ARBA00004251"/>
    </source>
</evidence>
<feature type="region of interest" description="Disordered" evidence="23">
    <location>
        <begin position="1257"/>
        <end position="1344"/>
    </location>
</feature>
<evidence type="ECO:0000256" key="5">
    <source>
        <dbReference type="ARBA" id="ARBA00022685"/>
    </source>
</evidence>
<dbReference type="GO" id="GO:0043560">
    <property type="term" value="F:insulin receptor substrate binding"/>
    <property type="evidence" value="ECO:0007669"/>
    <property type="project" value="InterPro"/>
</dbReference>
<evidence type="ECO:0000256" key="10">
    <source>
        <dbReference type="ARBA" id="ARBA00022777"/>
    </source>
</evidence>
<evidence type="ECO:0000256" key="20">
    <source>
        <dbReference type="PIRSR" id="PIRSR000620-2"/>
    </source>
</evidence>
<evidence type="ECO:0000256" key="22">
    <source>
        <dbReference type="RuleBase" id="RU000312"/>
    </source>
</evidence>
<dbReference type="PROSITE" id="PS00239">
    <property type="entry name" value="RECEPTOR_TYR_KIN_II"/>
    <property type="match status" value="1"/>
</dbReference>
<accession>A0A672Z3A1</accession>
<dbReference type="Gene3D" id="3.30.200.20">
    <property type="entry name" value="Phosphorylase Kinase, domain 1"/>
    <property type="match status" value="1"/>
</dbReference>
<evidence type="ECO:0000259" key="24">
    <source>
        <dbReference type="PROSITE" id="PS50011"/>
    </source>
</evidence>
<dbReference type="GO" id="GO:0005899">
    <property type="term" value="C:insulin receptor complex"/>
    <property type="evidence" value="ECO:0007669"/>
    <property type="project" value="TreeGrafter"/>
</dbReference>
<reference evidence="27" key="2">
    <citation type="submission" date="2025-08" db="UniProtKB">
        <authorList>
            <consortium name="Ensembl"/>
        </authorList>
    </citation>
    <scope>IDENTIFICATION</scope>
</reference>
<feature type="region of interest" description="Disordered" evidence="23">
    <location>
        <begin position="658"/>
        <end position="680"/>
    </location>
</feature>
<feature type="active site" description="Proton donor/acceptor" evidence="19">
    <location>
        <position position="1102"/>
    </location>
</feature>
<dbReference type="InterPro" id="IPR006211">
    <property type="entry name" value="Furin-like_Cys-rich_dom"/>
</dbReference>
<reference evidence="27" key="3">
    <citation type="submission" date="2025-09" db="UniProtKB">
        <authorList>
            <consortium name="Ensembl"/>
        </authorList>
    </citation>
    <scope>IDENTIFICATION</scope>
</reference>
<dbReference type="GO" id="GO:0051897">
    <property type="term" value="P:positive regulation of phosphatidylinositol 3-kinase/protein kinase B signal transduction"/>
    <property type="evidence" value="ECO:0007669"/>
    <property type="project" value="TreeGrafter"/>
</dbReference>
<feature type="compositionally biased region" description="Low complexity" evidence="23">
    <location>
        <begin position="1275"/>
        <end position="1289"/>
    </location>
</feature>
<keyword evidence="6 22" id="KW-0812">Transmembrane</keyword>
<dbReference type="InterPro" id="IPR006212">
    <property type="entry name" value="Furin_repeat"/>
</dbReference>
<dbReference type="GO" id="GO:0048009">
    <property type="term" value="P:insulin-like growth factor receptor signaling pathway"/>
    <property type="evidence" value="ECO:0007669"/>
    <property type="project" value="TreeGrafter"/>
</dbReference>
<keyword evidence="5" id="KW-0165">Cleavage on pair of basic residues</keyword>
<dbReference type="InterPro" id="IPR036941">
    <property type="entry name" value="Rcpt_L-dom_sf"/>
</dbReference>
<keyword evidence="28" id="KW-1185">Reference proteome</keyword>
<dbReference type="GO" id="GO:0043410">
    <property type="term" value="P:positive regulation of MAPK cascade"/>
    <property type="evidence" value="ECO:0007669"/>
    <property type="project" value="TreeGrafter"/>
</dbReference>
<dbReference type="InterPro" id="IPR003961">
    <property type="entry name" value="FN3_dom"/>
</dbReference>
<evidence type="ECO:0000256" key="16">
    <source>
        <dbReference type="ARBA" id="ARBA00023170"/>
    </source>
</evidence>
<dbReference type="InterPro" id="IPR020635">
    <property type="entry name" value="Tyr_kinase_cat_dom"/>
</dbReference>
<dbReference type="InterPro" id="IPR036116">
    <property type="entry name" value="FN3_sf"/>
</dbReference>
<dbReference type="PROSITE" id="PS51379">
    <property type="entry name" value="4FE4S_FER_2"/>
    <property type="match status" value="1"/>
</dbReference>
<dbReference type="SUPFAM" id="SSF57184">
    <property type="entry name" value="Growth factor receptor domain"/>
    <property type="match status" value="1"/>
</dbReference>
<dbReference type="EC" id="2.7.10.1" evidence="22"/>
<dbReference type="InterPro" id="IPR000719">
    <property type="entry name" value="Prot_kinase_dom"/>
</dbReference>
<keyword evidence="16 22" id="KW-0675">Receptor</keyword>
<dbReference type="InterPro" id="IPR008266">
    <property type="entry name" value="Tyr_kinase_AS"/>
</dbReference>
<dbReference type="CDD" id="cd05032">
    <property type="entry name" value="PTKc_InsR_like"/>
    <property type="match status" value="1"/>
</dbReference>
<evidence type="ECO:0000256" key="2">
    <source>
        <dbReference type="ARBA" id="ARBA00022475"/>
    </source>
</evidence>
<dbReference type="SUPFAM" id="SSF49265">
    <property type="entry name" value="Fibronectin type III"/>
    <property type="match status" value="3"/>
</dbReference>
<evidence type="ECO:0000256" key="7">
    <source>
        <dbReference type="ARBA" id="ARBA00022729"/>
    </source>
</evidence>
<gene>
    <name evidence="27" type="primary">LOC115439086</name>
</gene>
<evidence type="ECO:0000256" key="3">
    <source>
        <dbReference type="ARBA" id="ARBA00022553"/>
    </source>
</evidence>
<reference evidence="27" key="1">
    <citation type="submission" date="2019-06" db="EMBL/GenBank/DDBJ databases">
        <authorList>
            <consortium name="Wellcome Sanger Institute Data Sharing"/>
        </authorList>
    </citation>
    <scope>NUCLEOTIDE SEQUENCE [LARGE SCALE GENOMIC DNA]</scope>
</reference>
<evidence type="ECO:0000256" key="11">
    <source>
        <dbReference type="ARBA" id="ARBA00022840"/>
    </source>
</evidence>
<dbReference type="GO" id="GO:0005524">
    <property type="term" value="F:ATP binding"/>
    <property type="evidence" value="ECO:0007669"/>
    <property type="project" value="UniProtKB-UniRule"/>
</dbReference>
<dbReference type="PIRSF" id="PIRSF000620">
    <property type="entry name" value="Insulin_receptor"/>
    <property type="match status" value="1"/>
</dbReference>
<dbReference type="Gene3D" id="1.10.510.10">
    <property type="entry name" value="Transferase(Phosphotransferase) domain 1"/>
    <property type="match status" value="1"/>
</dbReference>
<dbReference type="FunFam" id="3.80.20.20:FF:000001">
    <property type="entry name" value="Tyrosine-protein kinase receptor"/>
    <property type="match status" value="1"/>
</dbReference>
<keyword evidence="2" id="KW-1003">Cell membrane</keyword>
<dbReference type="FunFam" id="2.60.40.10:FF:000087">
    <property type="entry name" value="Tyrosine-protein kinase receptor"/>
    <property type="match status" value="1"/>
</dbReference>
<dbReference type="FunFam" id="3.30.200.20:FF:000026">
    <property type="entry name" value="Tyrosine-protein kinase receptor"/>
    <property type="match status" value="1"/>
</dbReference>
<organism evidence="27 28">
    <name type="scientific">Sphaeramia orbicularis</name>
    <name type="common">orbiculate cardinalfish</name>
    <dbReference type="NCBI Taxonomy" id="375764"/>
    <lineage>
        <taxon>Eukaryota</taxon>
        <taxon>Metazoa</taxon>
        <taxon>Chordata</taxon>
        <taxon>Craniata</taxon>
        <taxon>Vertebrata</taxon>
        <taxon>Euteleostomi</taxon>
        <taxon>Actinopterygii</taxon>
        <taxon>Neopterygii</taxon>
        <taxon>Teleostei</taxon>
        <taxon>Neoteleostei</taxon>
        <taxon>Acanthomorphata</taxon>
        <taxon>Gobiaria</taxon>
        <taxon>Kurtiformes</taxon>
        <taxon>Apogonoidei</taxon>
        <taxon>Apogonidae</taxon>
        <taxon>Apogoninae</taxon>
        <taxon>Sphaeramia</taxon>
    </lineage>
</organism>
<dbReference type="Gene3D" id="2.10.220.10">
    <property type="entry name" value="Hormone Receptor, Insulin-like Growth Factor Receptor 1, Chain A, domain 2"/>
    <property type="match status" value="1"/>
</dbReference>
<dbReference type="PROSITE" id="PS00107">
    <property type="entry name" value="PROTEIN_KINASE_ATP"/>
    <property type="match status" value="1"/>
</dbReference>
<keyword evidence="3 22" id="KW-0597">Phosphoprotein</keyword>
<feature type="compositionally biased region" description="Basic and acidic residues" evidence="23">
    <location>
        <begin position="664"/>
        <end position="676"/>
    </location>
</feature>
<evidence type="ECO:0000256" key="8">
    <source>
        <dbReference type="ARBA" id="ARBA00022737"/>
    </source>
</evidence>
<dbReference type="Pfam" id="PF07714">
    <property type="entry name" value="PK_Tyr_Ser-Thr"/>
    <property type="match status" value="1"/>
</dbReference>
<dbReference type="PANTHER" id="PTHR24416:SF106">
    <property type="entry name" value="INSULIN-LIKE GROWTH FACTOR 1 RECEPTOR"/>
    <property type="match status" value="1"/>
</dbReference>
<dbReference type="Pfam" id="PF01030">
    <property type="entry name" value="Recep_L_domain"/>
    <property type="match status" value="2"/>
</dbReference>
<feature type="domain" description="Fibronectin type-III" evidence="25">
    <location>
        <begin position="470"/>
        <end position="589"/>
    </location>
</feature>
<evidence type="ECO:0000256" key="13">
    <source>
        <dbReference type="ARBA" id="ARBA00023136"/>
    </source>
</evidence>
<dbReference type="GO" id="GO:0046328">
    <property type="term" value="P:regulation of JNK cascade"/>
    <property type="evidence" value="ECO:0007669"/>
    <property type="project" value="TreeGrafter"/>
</dbReference>
<dbReference type="PROSITE" id="PS00109">
    <property type="entry name" value="PROTEIN_KINASE_TYR"/>
    <property type="match status" value="1"/>
</dbReference>
<dbReference type="InterPro" id="IPR000494">
    <property type="entry name" value="Rcpt_L-dom"/>
</dbReference>
<dbReference type="PRINTS" id="PR00109">
    <property type="entry name" value="TYRKINASE"/>
</dbReference>
<dbReference type="Pfam" id="PF00041">
    <property type="entry name" value="fn3"/>
    <property type="match status" value="2"/>
</dbReference>
<feature type="binding site" evidence="20">
    <location>
        <begin position="1050"/>
        <end position="1056"/>
    </location>
    <ligand>
        <name>ATP</name>
        <dbReference type="ChEBI" id="CHEBI:30616"/>
    </ligand>
</feature>
<dbReference type="FunFam" id="1.10.510.10:FF:000050">
    <property type="entry name" value="Tyrosine-protein kinase receptor"/>
    <property type="match status" value="1"/>
</dbReference>
<keyword evidence="17" id="KW-0325">Glycoprotein</keyword>
<feature type="region of interest" description="Disordered" evidence="23">
    <location>
        <begin position="729"/>
        <end position="760"/>
    </location>
</feature>